<dbReference type="EMBL" id="OFSQ01000038">
    <property type="protein sequence ID" value="SOY68127.1"/>
    <property type="molecule type" value="Genomic_DNA"/>
</dbReference>
<protein>
    <submittedName>
        <fullName evidence="3">Uncharacterized protein</fullName>
    </submittedName>
</protein>
<evidence type="ECO:0000313" key="3">
    <source>
        <dbReference type="EMBL" id="SOY68127.1"/>
    </source>
</evidence>
<proteinExistence type="predicted"/>
<accession>A0A975XFH2</accession>
<keyword evidence="2" id="KW-0812">Transmembrane</keyword>
<evidence type="ECO:0000313" key="4">
    <source>
        <dbReference type="Proteomes" id="UP000256780"/>
    </source>
</evidence>
<evidence type="ECO:0000256" key="2">
    <source>
        <dbReference type="SAM" id="Phobius"/>
    </source>
</evidence>
<name>A0A975XFH2_9BURK</name>
<gene>
    <name evidence="3" type="ORF">CBM2587_B90563</name>
</gene>
<feature type="region of interest" description="Disordered" evidence="1">
    <location>
        <begin position="192"/>
        <end position="223"/>
    </location>
</feature>
<feature type="region of interest" description="Disordered" evidence="1">
    <location>
        <begin position="73"/>
        <end position="93"/>
    </location>
</feature>
<keyword evidence="2" id="KW-1133">Transmembrane helix</keyword>
<comment type="caution">
    <text evidence="3">The sequence shown here is derived from an EMBL/GenBank/DDBJ whole genome shotgun (WGS) entry which is preliminary data.</text>
</comment>
<keyword evidence="2" id="KW-0472">Membrane</keyword>
<feature type="compositionally biased region" description="Basic and acidic residues" evidence="1">
    <location>
        <begin position="198"/>
        <end position="214"/>
    </location>
</feature>
<evidence type="ECO:0000256" key="1">
    <source>
        <dbReference type="SAM" id="MobiDB-lite"/>
    </source>
</evidence>
<sequence>MRRRVSVSRRAAALQPVVQPVAAPRRRAASAQRRGKGWITGPPARAAAKVFASNCTRRIGGIRRDARRHALMTSGCDQRGSGSGEASSRRLGETRPLRAVGRTCAVRGEAGLRHRRRQFHAAQRRHVLRIGPRERQRGDMADAAVGIGQVQLGLVRRRIGLLRLLAVAGLVPVFMVAEMRLGRHLNLMPAIRGGSRPGELERQDERKEDKEEALHQSWDLAAA</sequence>
<dbReference type="Proteomes" id="UP000256780">
    <property type="component" value="Chromosome CBM2587_b"/>
</dbReference>
<reference evidence="3 4" key="1">
    <citation type="submission" date="2018-01" db="EMBL/GenBank/DDBJ databases">
        <authorList>
            <person name="Clerissi C."/>
        </authorList>
    </citation>
    <scope>NUCLEOTIDE SEQUENCE [LARGE SCALE GENOMIC DNA]</scope>
    <source>
        <strain evidence="3">Cupriavidus sp. LMG 19464</strain>
    </source>
</reference>
<organism evidence="3 4">
    <name type="scientific">Cupriavidus taiwanensis</name>
    <dbReference type="NCBI Taxonomy" id="164546"/>
    <lineage>
        <taxon>Bacteria</taxon>
        <taxon>Pseudomonadati</taxon>
        <taxon>Pseudomonadota</taxon>
        <taxon>Betaproteobacteria</taxon>
        <taxon>Burkholderiales</taxon>
        <taxon>Burkholderiaceae</taxon>
        <taxon>Cupriavidus</taxon>
    </lineage>
</organism>
<dbReference type="AlphaFoldDB" id="A0A975XFH2"/>
<feature type="transmembrane region" description="Helical" evidence="2">
    <location>
        <begin position="160"/>
        <end position="177"/>
    </location>
</feature>